<dbReference type="InterPro" id="IPR003737">
    <property type="entry name" value="GlcNAc_PI_deacetylase-related"/>
</dbReference>
<accession>A0A1H0IB84</accession>
<dbReference type="GO" id="GO:0016811">
    <property type="term" value="F:hydrolase activity, acting on carbon-nitrogen (but not peptide) bonds, in linear amides"/>
    <property type="evidence" value="ECO:0007669"/>
    <property type="project" value="TreeGrafter"/>
</dbReference>
<dbReference type="EMBL" id="FNJB01000002">
    <property type="protein sequence ID" value="SDO28625.1"/>
    <property type="molecule type" value="Genomic_DNA"/>
</dbReference>
<keyword evidence="3" id="KW-1185">Reference proteome</keyword>
<dbReference type="STRING" id="504798.SAMN05421871_108186"/>
<name>A0A1H0IB84_9PSEU</name>
<evidence type="ECO:0000313" key="2">
    <source>
        <dbReference type="EMBL" id="SDO28625.1"/>
    </source>
</evidence>
<dbReference type="Proteomes" id="UP000199651">
    <property type="component" value="Unassembled WGS sequence"/>
</dbReference>
<dbReference type="PANTHER" id="PTHR12993">
    <property type="entry name" value="N-ACETYLGLUCOSAMINYL-PHOSPHATIDYLINOSITOL DE-N-ACETYLASE-RELATED"/>
    <property type="match status" value="1"/>
</dbReference>
<dbReference type="RefSeq" id="WP_091371032.1">
    <property type="nucleotide sequence ID" value="NZ_FNDV01000008.1"/>
</dbReference>
<dbReference type="AlphaFoldDB" id="A0A1H0IB84"/>
<dbReference type="InterPro" id="IPR024078">
    <property type="entry name" value="LmbE-like_dom_sf"/>
</dbReference>
<dbReference type="Gene3D" id="3.40.50.10320">
    <property type="entry name" value="LmbE-like"/>
    <property type="match status" value="1"/>
</dbReference>
<sequence length="236" mass="25182">MPDLEPMPTDWQRALAIVAHPDDLEYGASAAIAGWTDAGKTVTYLLASRGEAGIDSMPPHESGPLRAAEQIAAAAIVGVDVVEFLDHPDGVIEYGLPLRRDLATAIRRHQPELIVTINHHPSFPGGFLNMADHRNVGNATLDAVRDAANRWVFTDAGEPWSGVRWVAVAGSPLATHAVDVTETLDRGIASLKEHAAYLAALGGPMAEPEGFLRTIAEQTGERFGTPLAASFELIPM</sequence>
<evidence type="ECO:0000256" key="1">
    <source>
        <dbReference type="ARBA" id="ARBA00022833"/>
    </source>
</evidence>
<protein>
    <submittedName>
        <fullName evidence="2">N-acetylglucosaminyl deacetylase, LmbE family</fullName>
    </submittedName>
</protein>
<organism evidence="2 3">
    <name type="scientific">Actinokineospora alba</name>
    <dbReference type="NCBI Taxonomy" id="504798"/>
    <lineage>
        <taxon>Bacteria</taxon>
        <taxon>Bacillati</taxon>
        <taxon>Actinomycetota</taxon>
        <taxon>Actinomycetes</taxon>
        <taxon>Pseudonocardiales</taxon>
        <taxon>Pseudonocardiaceae</taxon>
        <taxon>Actinokineospora</taxon>
    </lineage>
</organism>
<evidence type="ECO:0000313" key="3">
    <source>
        <dbReference type="Proteomes" id="UP000199651"/>
    </source>
</evidence>
<dbReference type="GO" id="GO:0016137">
    <property type="term" value="P:glycoside metabolic process"/>
    <property type="evidence" value="ECO:0007669"/>
    <property type="project" value="UniProtKB-ARBA"/>
</dbReference>
<proteinExistence type="predicted"/>
<dbReference type="Pfam" id="PF02585">
    <property type="entry name" value="PIG-L"/>
    <property type="match status" value="1"/>
</dbReference>
<dbReference type="PANTHER" id="PTHR12993:SF28">
    <property type="entry name" value="LMBE FAMILY PROTEIN"/>
    <property type="match status" value="1"/>
</dbReference>
<dbReference type="OrthoDB" id="3514174at2"/>
<dbReference type="SUPFAM" id="SSF102588">
    <property type="entry name" value="LmbE-like"/>
    <property type="match status" value="1"/>
</dbReference>
<reference evidence="3" key="1">
    <citation type="submission" date="2016-10" db="EMBL/GenBank/DDBJ databases">
        <authorList>
            <person name="Varghese N."/>
            <person name="Submissions S."/>
        </authorList>
    </citation>
    <scope>NUCLEOTIDE SEQUENCE [LARGE SCALE GENOMIC DNA]</scope>
    <source>
        <strain evidence="3">IBRC-M 10655</strain>
    </source>
</reference>
<keyword evidence="1" id="KW-0862">Zinc</keyword>
<gene>
    <name evidence="2" type="ORF">SAMN05192558_102487</name>
</gene>